<accession>A0A2P7Z2X2</accession>
<feature type="compositionally biased region" description="Polar residues" evidence="8">
    <location>
        <begin position="170"/>
        <end position="179"/>
    </location>
</feature>
<feature type="domain" description="Restriction of telomere capping protein 4 C-terminal" evidence="9">
    <location>
        <begin position="317"/>
        <end position="442"/>
    </location>
</feature>
<dbReference type="InterPro" id="IPR028094">
    <property type="entry name" value="RTC4_C"/>
</dbReference>
<name>A0A2P7Z2X2_9PEZI</name>
<feature type="compositionally biased region" description="Low complexity" evidence="8">
    <location>
        <begin position="30"/>
        <end position="40"/>
    </location>
</feature>
<evidence type="ECO:0000256" key="6">
    <source>
        <dbReference type="ARBA" id="ARBA00022490"/>
    </source>
</evidence>
<dbReference type="Proteomes" id="UP000243723">
    <property type="component" value="Unassembled WGS sequence"/>
</dbReference>
<evidence type="ECO:0000256" key="2">
    <source>
        <dbReference type="ARBA" id="ARBA00004123"/>
    </source>
</evidence>
<feature type="compositionally biased region" description="Basic and acidic residues" evidence="8">
    <location>
        <begin position="46"/>
        <end position="71"/>
    </location>
</feature>
<reference evidence="10 11" key="1">
    <citation type="submission" date="2017-05" db="EMBL/GenBank/DDBJ databases">
        <title>Draft genome sequence of Elsinoe australis.</title>
        <authorList>
            <person name="Cheng Q."/>
        </authorList>
    </citation>
    <scope>NUCLEOTIDE SEQUENCE [LARGE SCALE GENOMIC DNA]</scope>
    <source>
        <strain evidence="10 11">NL1</strain>
    </source>
</reference>
<dbReference type="PANTHER" id="PTHR41391">
    <property type="entry name" value="RESTRICTION OF TELOMERE CAPPING PROTEIN 4"/>
    <property type="match status" value="1"/>
</dbReference>
<evidence type="ECO:0000313" key="11">
    <source>
        <dbReference type="Proteomes" id="UP000243723"/>
    </source>
</evidence>
<gene>
    <name evidence="10" type="ORF">B9Z65_4472</name>
</gene>
<dbReference type="InterPro" id="IPR039024">
    <property type="entry name" value="RTC4"/>
</dbReference>
<feature type="compositionally biased region" description="Polar residues" evidence="8">
    <location>
        <begin position="136"/>
        <end position="147"/>
    </location>
</feature>
<comment type="function">
    <text evidence="1">May be involved in a process influencing telomere capping.</text>
</comment>
<feature type="compositionally biased region" description="Low complexity" evidence="8">
    <location>
        <begin position="191"/>
        <end position="220"/>
    </location>
</feature>
<dbReference type="SMART" id="SM01312">
    <property type="entry name" value="RTC4"/>
    <property type="match status" value="1"/>
</dbReference>
<comment type="subcellular location">
    <subcellularLocation>
        <location evidence="3">Cytoplasm</location>
    </subcellularLocation>
    <subcellularLocation>
        <location evidence="2">Nucleus</location>
    </subcellularLocation>
</comment>
<comment type="similarity">
    <text evidence="4">Belongs to the RTC4 family.</text>
</comment>
<evidence type="ECO:0000256" key="4">
    <source>
        <dbReference type="ARBA" id="ARBA00009461"/>
    </source>
</evidence>
<dbReference type="OrthoDB" id="128308at2759"/>
<feature type="compositionally biased region" description="Polar residues" evidence="8">
    <location>
        <begin position="72"/>
        <end position="82"/>
    </location>
</feature>
<dbReference type="GO" id="GO:0005634">
    <property type="term" value="C:nucleus"/>
    <property type="evidence" value="ECO:0007669"/>
    <property type="project" value="UniProtKB-SubCell"/>
</dbReference>
<dbReference type="EMBL" id="NHZQ01000335">
    <property type="protein sequence ID" value="PSK42558.1"/>
    <property type="molecule type" value="Genomic_DNA"/>
</dbReference>
<evidence type="ECO:0000256" key="7">
    <source>
        <dbReference type="ARBA" id="ARBA00023242"/>
    </source>
</evidence>
<keyword evidence="7" id="KW-0539">Nucleus</keyword>
<comment type="caution">
    <text evidence="10">The sequence shown here is derived from an EMBL/GenBank/DDBJ whole genome shotgun (WGS) entry which is preliminary data.</text>
</comment>
<keyword evidence="6" id="KW-0963">Cytoplasm</keyword>
<keyword evidence="11" id="KW-1185">Reference proteome</keyword>
<dbReference type="PANTHER" id="PTHR41391:SF1">
    <property type="entry name" value="RESTRICTION OF TELOMERE CAPPING PROTEIN 4"/>
    <property type="match status" value="1"/>
</dbReference>
<feature type="region of interest" description="Disordered" evidence="8">
    <location>
        <begin position="1"/>
        <end position="227"/>
    </location>
</feature>
<dbReference type="GO" id="GO:0005737">
    <property type="term" value="C:cytoplasm"/>
    <property type="evidence" value="ECO:0007669"/>
    <property type="project" value="UniProtKB-SubCell"/>
</dbReference>
<dbReference type="Pfam" id="PF14474">
    <property type="entry name" value="RTC4"/>
    <property type="match status" value="1"/>
</dbReference>
<proteinExistence type="inferred from homology"/>
<evidence type="ECO:0000313" key="10">
    <source>
        <dbReference type="EMBL" id="PSK42558.1"/>
    </source>
</evidence>
<dbReference type="AlphaFoldDB" id="A0A2P7Z2X2"/>
<evidence type="ECO:0000256" key="3">
    <source>
        <dbReference type="ARBA" id="ARBA00004496"/>
    </source>
</evidence>
<feature type="region of interest" description="Disordered" evidence="8">
    <location>
        <begin position="443"/>
        <end position="473"/>
    </location>
</feature>
<sequence length="473" mass="51728">MPLLQRSTARLLRQVGKRPHATKQDHEELPSSSSSLSEAPSDVDEEKLMRSPESSGDERDSSKDPKGDKTSTKGNLKASNTRAPRAIHNDQKSASSTKENGFHKAGSKRQSPEPDEPVQPDWLSSSQTKRPKTFSKYGSQSQRSQNSFKKPSSTPPKPKPKATFKRPNGLNASPKSSPPESRGSGQGFRRPTAATDLPTPTADLDNISHPTLSSPLGSPISSPPPPEVEEVYLDGHNPADFAPCPICSEAVSKAFRMDWELEHCAGRRMNLKMQEKFCQAHKENKAAAAWQDAEYPEVDWGGLKKRLGRHKRRIEEILEGKRESVFRQELEDRVKMKESRTAVKSMEAGGVRGMVGYYGSRGAKVMTDYALKAFAGKLRALAGQDQLMVASGVAGGVSGYVQAVIVPELALSLIMEDMDADEQRAKVVLEESSELGNLLNIEEEEKLPTRPATPPPTYGADGSTDTSAFAKYM</sequence>
<evidence type="ECO:0000256" key="1">
    <source>
        <dbReference type="ARBA" id="ARBA00002738"/>
    </source>
</evidence>
<protein>
    <recommendedName>
        <fullName evidence="5">Restriction of telomere capping protein 4</fullName>
    </recommendedName>
</protein>
<evidence type="ECO:0000259" key="9">
    <source>
        <dbReference type="SMART" id="SM01312"/>
    </source>
</evidence>
<evidence type="ECO:0000256" key="8">
    <source>
        <dbReference type="SAM" id="MobiDB-lite"/>
    </source>
</evidence>
<evidence type="ECO:0000256" key="5">
    <source>
        <dbReference type="ARBA" id="ARBA00015162"/>
    </source>
</evidence>
<organism evidence="10 11">
    <name type="scientific">Elsinoe australis</name>
    <dbReference type="NCBI Taxonomy" id="40998"/>
    <lineage>
        <taxon>Eukaryota</taxon>
        <taxon>Fungi</taxon>
        <taxon>Dikarya</taxon>
        <taxon>Ascomycota</taxon>
        <taxon>Pezizomycotina</taxon>
        <taxon>Dothideomycetes</taxon>
        <taxon>Dothideomycetidae</taxon>
        <taxon>Myriangiales</taxon>
        <taxon>Elsinoaceae</taxon>
        <taxon>Elsinoe</taxon>
    </lineage>
</organism>